<dbReference type="EMBL" id="CABPRJ010002457">
    <property type="protein sequence ID" value="VVC46273.1"/>
    <property type="molecule type" value="Genomic_DNA"/>
</dbReference>
<sequence length="198" mass="22549">MATILLGHIHGRKSDMKRIDQVTVATVTEYTDPLLGDAAITTRFPSKTPIQFGKFEIFRKSSAKCYQFSFFGCDLEPFQSAEFAIQLSLLLKMHYETTHKDFHTEFPPGSEMSPCYGIAHDESCDLIDSEQMSIFVRFFDIENKVFREELLTVLTFKGKTRGEDLLRSFDDIMTKSDLNYDKIVSISTNGAPAIFNII</sequence>
<reference evidence="1 2" key="1">
    <citation type="submission" date="2019-08" db="EMBL/GenBank/DDBJ databases">
        <authorList>
            <person name="Alioto T."/>
            <person name="Alioto T."/>
            <person name="Gomez Garrido J."/>
        </authorList>
    </citation>
    <scope>NUCLEOTIDE SEQUENCE [LARGE SCALE GENOMIC DNA]</scope>
</reference>
<dbReference type="Proteomes" id="UP000325440">
    <property type="component" value="Unassembled WGS sequence"/>
</dbReference>
<organism evidence="1 2">
    <name type="scientific">Cinara cedri</name>
    <dbReference type="NCBI Taxonomy" id="506608"/>
    <lineage>
        <taxon>Eukaryota</taxon>
        <taxon>Metazoa</taxon>
        <taxon>Ecdysozoa</taxon>
        <taxon>Arthropoda</taxon>
        <taxon>Hexapoda</taxon>
        <taxon>Insecta</taxon>
        <taxon>Pterygota</taxon>
        <taxon>Neoptera</taxon>
        <taxon>Paraneoptera</taxon>
        <taxon>Hemiptera</taxon>
        <taxon>Sternorrhyncha</taxon>
        <taxon>Aphidomorpha</taxon>
        <taxon>Aphidoidea</taxon>
        <taxon>Aphididae</taxon>
        <taxon>Lachninae</taxon>
        <taxon>Cinara</taxon>
    </lineage>
</organism>
<dbReference type="PANTHER" id="PTHR45913">
    <property type="entry name" value="EPM2A-INTERACTING PROTEIN 1"/>
    <property type="match status" value="1"/>
</dbReference>
<evidence type="ECO:0000313" key="2">
    <source>
        <dbReference type="Proteomes" id="UP000325440"/>
    </source>
</evidence>
<dbReference type="AlphaFoldDB" id="A0A5E4NN86"/>
<proteinExistence type="predicted"/>
<gene>
    <name evidence="1" type="ORF">CINCED_3A002488</name>
</gene>
<dbReference type="PANTHER" id="PTHR45913:SF10">
    <property type="entry name" value="DUF4371 DOMAIN-CONTAINING PROTEIN"/>
    <property type="match status" value="1"/>
</dbReference>
<keyword evidence="2" id="KW-1185">Reference proteome</keyword>
<evidence type="ECO:0000313" key="1">
    <source>
        <dbReference type="EMBL" id="VVC46273.1"/>
    </source>
</evidence>
<accession>A0A5E4NN86</accession>
<name>A0A5E4NN86_9HEMI</name>
<protein>
    <submittedName>
        <fullName evidence="1">Uncharacterized protein</fullName>
    </submittedName>
</protein>
<dbReference type="OrthoDB" id="6584813at2759"/>